<dbReference type="Proteomes" id="UP000288716">
    <property type="component" value="Unassembled WGS sequence"/>
</dbReference>
<dbReference type="STRING" id="299467.A0A443RXA7"/>
<evidence type="ECO:0000256" key="4">
    <source>
        <dbReference type="ARBA" id="ARBA00023136"/>
    </source>
</evidence>
<evidence type="ECO:0000313" key="7">
    <source>
        <dbReference type="Proteomes" id="UP000288716"/>
    </source>
</evidence>
<dbReference type="GO" id="GO:0016020">
    <property type="term" value="C:membrane"/>
    <property type="evidence" value="ECO:0007669"/>
    <property type="project" value="UniProtKB-SubCell"/>
</dbReference>
<comment type="caution">
    <text evidence="6">The sequence shown here is derived from an EMBL/GenBank/DDBJ whole genome shotgun (WGS) entry which is preliminary data.</text>
</comment>
<keyword evidence="4 5" id="KW-0472">Membrane</keyword>
<dbReference type="SUPFAM" id="SSF103473">
    <property type="entry name" value="MFS general substrate transporter"/>
    <property type="match status" value="1"/>
</dbReference>
<accession>A0A443RXA7</accession>
<protein>
    <submittedName>
        <fullName evidence="6">Putative sialin-like protein</fullName>
    </submittedName>
</protein>
<feature type="transmembrane region" description="Helical" evidence="5">
    <location>
        <begin position="70"/>
        <end position="93"/>
    </location>
</feature>
<comment type="subcellular location">
    <subcellularLocation>
        <location evidence="1">Membrane</location>
        <topology evidence="1">Multi-pass membrane protein</topology>
    </subcellularLocation>
</comment>
<dbReference type="EMBL" id="NCKV01020798">
    <property type="protein sequence ID" value="RWS20013.1"/>
    <property type="molecule type" value="Genomic_DNA"/>
</dbReference>
<dbReference type="AlphaFoldDB" id="A0A443RXA7"/>
<keyword evidence="3 5" id="KW-1133">Transmembrane helix</keyword>
<evidence type="ECO:0000256" key="2">
    <source>
        <dbReference type="ARBA" id="ARBA00022692"/>
    </source>
</evidence>
<keyword evidence="2 5" id="KW-0812">Transmembrane</keyword>
<dbReference type="VEuPathDB" id="VectorBase:LDEU012027"/>
<keyword evidence="7" id="KW-1185">Reference proteome</keyword>
<reference evidence="6 7" key="1">
    <citation type="journal article" date="2018" name="Gigascience">
        <title>Genomes of trombidid mites reveal novel predicted allergens and laterally-transferred genes associated with secondary metabolism.</title>
        <authorList>
            <person name="Dong X."/>
            <person name="Chaisiri K."/>
            <person name="Xia D."/>
            <person name="Armstrong S.D."/>
            <person name="Fang Y."/>
            <person name="Donnelly M.J."/>
            <person name="Kadowaki T."/>
            <person name="McGarry J.W."/>
            <person name="Darby A.C."/>
            <person name="Makepeace B.L."/>
        </authorList>
    </citation>
    <scope>NUCLEOTIDE SEQUENCE [LARGE SCALE GENOMIC DNA]</scope>
    <source>
        <strain evidence="6">UoL-UT</strain>
    </source>
</reference>
<dbReference type="PANTHER" id="PTHR11662:SF399">
    <property type="entry name" value="FI19708P1-RELATED"/>
    <property type="match status" value="1"/>
</dbReference>
<sequence length="101" mass="11087">MFLYGCIGGGELPIGPEFAPKYSATVFGFANFFASVTGILAPLLVGLLLDENVNITFCLTEQIEIHDKERWNIVFNTCAALATFGLLFFSIFATSEPKKWA</sequence>
<dbReference type="GO" id="GO:0022857">
    <property type="term" value="F:transmembrane transporter activity"/>
    <property type="evidence" value="ECO:0007669"/>
    <property type="project" value="TreeGrafter"/>
</dbReference>
<evidence type="ECO:0000313" key="6">
    <source>
        <dbReference type="EMBL" id="RWS20013.1"/>
    </source>
</evidence>
<gene>
    <name evidence="6" type="ORF">B4U80_14337</name>
</gene>
<evidence type="ECO:0000256" key="1">
    <source>
        <dbReference type="ARBA" id="ARBA00004141"/>
    </source>
</evidence>
<proteinExistence type="predicted"/>
<evidence type="ECO:0000256" key="3">
    <source>
        <dbReference type="ARBA" id="ARBA00022989"/>
    </source>
</evidence>
<name>A0A443RXA7_9ACAR</name>
<dbReference type="InterPro" id="IPR036259">
    <property type="entry name" value="MFS_trans_sf"/>
</dbReference>
<feature type="transmembrane region" description="Helical" evidence="5">
    <location>
        <begin position="26"/>
        <end position="49"/>
    </location>
</feature>
<dbReference type="Gene3D" id="1.20.1250.20">
    <property type="entry name" value="MFS general substrate transporter like domains"/>
    <property type="match status" value="1"/>
</dbReference>
<evidence type="ECO:0000256" key="5">
    <source>
        <dbReference type="SAM" id="Phobius"/>
    </source>
</evidence>
<dbReference type="GO" id="GO:0006820">
    <property type="term" value="P:monoatomic anion transport"/>
    <property type="evidence" value="ECO:0007669"/>
    <property type="project" value="TreeGrafter"/>
</dbReference>
<dbReference type="PANTHER" id="PTHR11662">
    <property type="entry name" value="SOLUTE CARRIER FAMILY 17"/>
    <property type="match status" value="1"/>
</dbReference>
<organism evidence="6 7">
    <name type="scientific">Leptotrombidium deliense</name>
    <dbReference type="NCBI Taxonomy" id="299467"/>
    <lineage>
        <taxon>Eukaryota</taxon>
        <taxon>Metazoa</taxon>
        <taxon>Ecdysozoa</taxon>
        <taxon>Arthropoda</taxon>
        <taxon>Chelicerata</taxon>
        <taxon>Arachnida</taxon>
        <taxon>Acari</taxon>
        <taxon>Acariformes</taxon>
        <taxon>Trombidiformes</taxon>
        <taxon>Prostigmata</taxon>
        <taxon>Anystina</taxon>
        <taxon>Parasitengona</taxon>
        <taxon>Trombiculoidea</taxon>
        <taxon>Trombiculidae</taxon>
        <taxon>Leptotrombidium</taxon>
    </lineage>
</organism>
<dbReference type="InterPro" id="IPR050382">
    <property type="entry name" value="MFS_Na/Anion_cotransporter"/>
</dbReference>